<evidence type="ECO:0008006" key="5">
    <source>
        <dbReference type="Google" id="ProtNLM"/>
    </source>
</evidence>
<name>A0A8J6M0J2_9ALTE</name>
<dbReference type="PROSITE" id="PS51257">
    <property type="entry name" value="PROKAR_LIPOPROTEIN"/>
    <property type="match status" value="1"/>
</dbReference>
<evidence type="ECO:0000256" key="2">
    <source>
        <dbReference type="ARBA" id="ARBA00022737"/>
    </source>
</evidence>
<dbReference type="Proteomes" id="UP000601768">
    <property type="component" value="Unassembled WGS sequence"/>
</dbReference>
<dbReference type="SUPFAM" id="SSF117281">
    <property type="entry name" value="Kelch motif"/>
    <property type="match status" value="2"/>
</dbReference>
<dbReference type="EMBL" id="JACNEP010000017">
    <property type="protein sequence ID" value="MBC3767405.1"/>
    <property type="molecule type" value="Genomic_DNA"/>
</dbReference>
<dbReference type="SMART" id="SM00612">
    <property type="entry name" value="Kelch"/>
    <property type="match status" value="5"/>
</dbReference>
<evidence type="ECO:0000313" key="4">
    <source>
        <dbReference type="Proteomes" id="UP000601768"/>
    </source>
</evidence>
<accession>A0A8J6M0J2</accession>
<keyword evidence="4" id="KW-1185">Reference proteome</keyword>
<keyword evidence="1" id="KW-0880">Kelch repeat</keyword>
<organism evidence="3 4">
    <name type="scientific">Neptunicella marina</name>
    <dbReference type="NCBI Taxonomy" id="2125989"/>
    <lineage>
        <taxon>Bacteria</taxon>
        <taxon>Pseudomonadati</taxon>
        <taxon>Pseudomonadota</taxon>
        <taxon>Gammaproteobacteria</taxon>
        <taxon>Alteromonadales</taxon>
        <taxon>Alteromonadaceae</taxon>
        <taxon>Neptunicella</taxon>
    </lineage>
</organism>
<dbReference type="Pfam" id="PF24681">
    <property type="entry name" value="Kelch_KLHDC2_KLHL20_DRC7"/>
    <property type="match status" value="1"/>
</dbReference>
<dbReference type="PANTHER" id="PTHR24412:SF489">
    <property type="entry name" value="RING FINGER DOMAIN AND KELCH REPEAT-CONTAINING PROTEIN DDB_G0271372"/>
    <property type="match status" value="1"/>
</dbReference>
<reference evidence="3" key="1">
    <citation type="journal article" date="2018" name="Int. J. Syst. Evol. Microbiol.">
        <title>Neptunicella marina gen. nov., sp. nov., isolated from surface seawater.</title>
        <authorList>
            <person name="Liu X."/>
            <person name="Lai Q."/>
            <person name="Du Y."/>
            <person name="Zhang X."/>
            <person name="Liu Z."/>
            <person name="Sun F."/>
            <person name="Shao Z."/>
        </authorList>
    </citation>
    <scope>NUCLEOTIDE SEQUENCE</scope>
    <source>
        <strain evidence="3">S27-2</strain>
    </source>
</reference>
<evidence type="ECO:0000256" key="1">
    <source>
        <dbReference type="ARBA" id="ARBA00022441"/>
    </source>
</evidence>
<protein>
    <recommendedName>
        <fullName evidence="5">Galactose oxidase</fullName>
    </recommendedName>
</protein>
<comment type="caution">
    <text evidence="3">The sequence shown here is derived from an EMBL/GenBank/DDBJ whole genome shotgun (WGS) entry which is preliminary data.</text>
</comment>
<dbReference type="InterPro" id="IPR015915">
    <property type="entry name" value="Kelch-typ_b-propeller"/>
</dbReference>
<dbReference type="RefSeq" id="WP_186507924.1">
    <property type="nucleotide sequence ID" value="NZ_JACNEP010000017.1"/>
</dbReference>
<dbReference type="InterPro" id="IPR006652">
    <property type="entry name" value="Kelch_1"/>
</dbReference>
<sequence length="318" mass="34859">MRKVIIGLCILLTTACTSTSDTSVSLQKPRYGHAVVAADSQIFVIDGYDRRKRLGSVETFDVNSLQTQTLKAELAPRRYVTAVNDNQGHIYVMGGVSQHKTQGEICNPLVEIINIKSGEILYGPPMPTPRRGASAVYLDGKIYVIGGSELYGTPKSNYGASNRVEILDIQTQTWSKGASMPTGLETRAVVHDGQIYTIGGYNFVSAVPSFYRYDPAQNQWFDMPNLPTRLSAESAVVVGNKLITLGDYNDLDKVLSYDFATQQWQQPDVSMQGSRHQGAVLVGDNIYLMGGTRSGRESLNDIQIFPVSSFEQAESAID</sequence>
<reference evidence="3" key="2">
    <citation type="submission" date="2020-08" db="EMBL/GenBank/DDBJ databases">
        <authorList>
            <person name="Lai Q."/>
        </authorList>
    </citation>
    <scope>NUCLEOTIDE SEQUENCE</scope>
    <source>
        <strain evidence="3">S27-2</strain>
    </source>
</reference>
<keyword evidence="2" id="KW-0677">Repeat</keyword>
<evidence type="ECO:0000313" key="3">
    <source>
        <dbReference type="EMBL" id="MBC3767405.1"/>
    </source>
</evidence>
<gene>
    <name evidence="3" type="ORF">H8B19_16120</name>
</gene>
<proteinExistence type="predicted"/>
<dbReference type="AlphaFoldDB" id="A0A8J6M0J2"/>
<dbReference type="Gene3D" id="2.120.10.80">
    <property type="entry name" value="Kelch-type beta propeller"/>
    <property type="match status" value="2"/>
</dbReference>
<dbReference type="Pfam" id="PF01344">
    <property type="entry name" value="Kelch_1"/>
    <property type="match status" value="1"/>
</dbReference>
<dbReference type="PANTHER" id="PTHR24412">
    <property type="entry name" value="KELCH PROTEIN"/>
    <property type="match status" value="1"/>
</dbReference>